<reference evidence="2 3" key="1">
    <citation type="journal article" date="2020" name="ISME J.">
        <title>Uncovering the hidden diversity of litter-decomposition mechanisms in mushroom-forming fungi.</title>
        <authorList>
            <person name="Floudas D."/>
            <person name="Bentzer J."/>
            <person name="Ahren D."/>
            <person name="Johansson T."/>
            <person name="Persson P."/>
            <person name="Tunlid A."/>
        </authorList>
    </citation>
    <scope>NUCLEOTIDE SEQUENCE [LARGE SCALE GENOMIC DNA]</scope>
    <source>
        <strain evidence="2 3">CBS 406.79</strain>
    </source>
</reference>
<protein>
    <recommendedName>
        <fullName evidence="4">ARM repeat superfamily protein</fullName>
    </recommendedName>
</protein>
<dbReference type="Proteomes" id="UP000518752">
    <property type="component" value="Unassembled WGS sequence"/>
</dbReference>
<evidence type="ECO:0000313" key="2">
    <source>
        <dbReference type="EMBL" id="KAF5375587.1"/>
    </source>
</evidence>
<evidence type="ECO:0000313" key="3">
    <source>
        <dbReference type="Proteomes" id="UP000518752"/>
    </source>
</evidence>
<sequence>MDLRDLERLYFQGDAVVTETLTNLIQSAVDNRTARHGLSQIADFMSSVDGEFVERCLDPLSTLSYLVRSTSPGSSVILELMMDKCSPKEVIVAAEECLEWIHRAVIQDSAHDDDDEEEEEEEEKGEMDDARLLISDQIPRLVHIFSVIYKMSFRRKSPLETIKSFIPELQSTIEITREMFSRNSGRQTIFYCAVLAERILHSFEAWEAQDEEPKVKRLRAEDSNACKAILLPFLTSIIDTLGHNIQSELAKRAFKVCYPRLATRNELDPGWMKGAEVAAAVTSAYTRVEDAYPVASTRTSLLLLSHSLLPSLSDVPNPPITLNRKVEISTCLPVILASLQANTLLDESLALLLLQFDPSVSQPPSSPEILSPLLALIPSLASFHPDPFIRLCTFKLLGLVLDAAPDVLRIRALKDLVGNDANGSGKMRVAAVGLVKYAVIKALAHSPSVLGSPNFLQSFAPILFVPDPPDLFDALDIGIDDETREKNIAKVLMKLEQESVQLELSRLAECLGLYYVLQRRDAENRTGIRDRDNRANIERTLLAPIRKVLPNLIAIFKEGGEGEAAMHDEASASTASRIQSHRHHHDKQHALLVPIISLQVALERIDEG</sequence>
<dbReference type="EMBL" id="JAACJN010000096">
    <property type="protein sequence ID" value="KAF5375587.1"/>
    <property type="molecule type" value="Genomic_DNA"/>
</dbReference>
<dbReference type="OrthoDB" id="5396786at2759"/>
<feature type="region of interest" description="Disordered" evidence="1">
    <location>
        <begin position="109"/>
        <end position="128"/>
    </location>
</feature>
<dbReference type="Pfam" id="PF08568">
    <property type="entry name" value="Kinetochor_Ybp2"/>
    <property type="match status" value="1"/>
</dbReference>
<accession>A0A8H5H2Q2</accession>
<proteinExistence type="predicted"/>
<evidence type="ECO:0000256" key="1">
    <source>
        <dbReference type="SAM" id="MobiDB-lite"/>
    </source>
</evidence>
<feature type="compositionally biased region" description="Acidic residues" evidence="1">
    <location>
        <begin position="111"/>
        <end position="126"/>
    </location>
</feature>
<evidence type="ECO:0008006" key="4">
    <source>
        <dbReference type="Google" id="ProtNLM"/>
    </source>
</evidence>
<name>A0A8H5H2Q2_9AGAR</name>
<dbReference type="InterPro" id="IPR013877">
    <property type="entry name" value="YAP-bd/ALF4/Glomulin"/>
</dbReference>
<organism evidence="2 3">
    <name type="scientific">Collybiopsis confluens</name>
    <dbReference type="NCBI Taxonomy" id="2823264"/>
    <lineage>
        <taxon>Eukaryota</taxon>
        <taxon>Fungi</taxon>
        <taxon>Dikarya</taxon>
        <taxon>Basidiomycota</taxon>
        <taxon>Agaricomycotina</taxon>
        <taxon>Agaricomycetes</taxon>
        <taxon>Agaricomycetidae</taxon>
        <taxon>Agaricales</taxon>
        <taxon>Marasmiineae</taxon>
        <taxon>Omphalotaceae</taxon>
        <taxon>Collybiopsis</taxon>
    </lineage>
</organism>
<gene>
    <name evidence="2" type="ORF">D9757_008518</name>
</gene>
<keyword evidence="3" id="KW-1185">Reference proteome</keyword>
<comment type="caution">
    <text evidence="2">The sequence shown here is derived from an EMBL/GenBank/DDBJ whole genome shotgun (WGS) entry which is preliminary data.</text>
</comment>
<dbReference type="AlphaFoldDB" id="A0A8H5H2Q2"/>